<evidence type="ECO:0000313" key="6">
    <source>
        <dbReference type="EMBL" id="WOL12428.1"/>
    </source>
</evidence>
<feature type="repeat" description="Filamin" evidence="2">
    <location>
        <begin position="575"/>
        <end position="614"/>
    </location>
</feature>
<protein>
    <submittedName>
        <fullName evidence="6">Protein GAMETE EXPRESSED 2 isoform X1</fullName>
    </submittedName>
</protein>
<gene>
    <name evidence="6" type="ORF">Cni_G21195</name>
</gene>
<proteinExistence type="predicted"/>
<feature type="transmembrane region" description="Helical" evidence="3">
    <location>
        <begin position="1016"/>
        <end position="1042"/>
    </location>
</feature>
<keyword evidence="3" id="KW-1133">Transmembrane helix</keyword>
<dbReference type="PANTHER" id="PTHR38537:SF8">
    <property type="entry name" value="FILAMIN-A"/>
    <property type="match status" value="1"/>
</dbReference>
<dbReference type="Gene3D" id="2.60.40.10">
    <property type="entry name" value="Immunoglobulins"/>
    <property type="match status" value="3"/>
</dbReference>
<accession>A0AAQ3KSN1</accession>
<dbReference type="GO" id="GO:0048235">
    <property type="term" value="P:pollen sperm cell differentiation"/>
    <property type="evidence" value="ECO:0007669"/>
    <property type="project" value="TreeGrafter"/>
</dbReference>
<evidence type="ECO:0000256" key="2">
    <source>
        <dbReference type="PROSITE-ProRule" id="PRU00087"/>
    </source>
</evidence>
<dbReference type="InterPro" id="IPR013783">
    <property type="entry name" value="Ig-like_fold"/>
</dbReference>
<dbReference type="SMART" id="SM00557">
    <property type="entry name" value="IG_FLMN"/>
    <property type="match status" value="1"/>
</dbReference>
<dbReference type="PROSITE" id="PS50194">
    <property type="entry name" value="FILAMIN_REPEAT"/>
    <property type="match status" value="2"/>
</dbReference>
<evidence type="ECO:0000256" key="3">
    <source>
        <dbReference type="SAM" id="Phobius"/>
    </source>
</evidence>
<dbReference type="AlphaFoldDB" id="A0AAQ3KSN1"/>
<feature type="domain" description="GEX2 N-terminal Ig-like" evidence="5">
    <location>
        <begin position="155"/>
        <end position="260"/>
    </location>
</feature>
<dbReference type="EMBL" id="CP136895">
    <property type="protein sequence ID" value="WOL12428.1"/>
    <property type="molecule type" value="Genomic_DNA"/>
</dbReference>
<dbReference type="InterPro" id="IPR056434">
    <property type="entry name" value="Ig_GEX2_N"/>
</dbReference>
<feature type="chain" id="PRO_5042981874" evidence="4">
    <location>
        <begin position="28"/>
        <end position="1070"/>
    </location>
</feature>
<name>A0AAQ3KSN1_9LILI</name>
<dbReference type="InterPro" id="IPR001298">
    <property type="entry name" value="Filamin/ABP280_rpt"/>
</dbReference>
<dbReference type="GO" id="GO:0030036">
    <property type="term" value="P:actin cytoskeleton organization"/>
    <property type="evidence" value="ECO:0007669"/>
    <property type="project" value="InterPro"/>
</dbReference>
<reference evidence="6 7" key="1">
    <citation type="submission" date="2023-10" db="EMBL/GenBank/DDBJ databases">
        <title>Chromosome-scale genome assembly provides insights into flower coloration mechanisms of Canna indica.</title>
        <authorList>
            <person name="Li C."/>
        </authorList>
    </citation>
    <scope>NUCLEOTIDE SEQUENCE [LARGE SCALE GENOMIC DNA]</scope>
    <source>
        <tissue evidence="6">Flower</tissue>
    </source>
</reference>
<feature type="signal peptide" evidence="4">
    <location>
        <begin position="1"/>
        <end position="27"/>
    </location>
</feature>
<dbReference type="PANTHER" id="PTHR38537">
    <property type="entry name" value="JITTERBUG, ISOFORM N"/>
    <property type="match status" value="1"/>
</dbReference>
<dbReference type="InterPro" id="IPR044801">
    <property type="entry name" value="Filamin"/>
</dbReference>
<dbReference type="Pfam" id="PF23616">
    <property type="entry name" value="Ig_GEX2_N"/>
    <property type="match status" value="2"/>
</dbReference>
<evidence type="ECO:0000259" key="5">
    <source>
        <dbReference type="Pfam" id="PF23616"/>
    </source>
</evidence>
<dbReference type="Gene3D" id="2.60.40.3440">
    <property type="match status" value="1"/>
</dbReference>
<dbReference type="Proteomes" id="UP001327560">
    <property type="component" value="Chromosome 6"/>
</dbReference>
<keyword evidence="1" id="KW-0677">Repeat</keyword>
<organism evidence="6 7">
    <name type="scientific">Canna indica</name>
    <name type="common">Indian-shot</name>
    <dbReference type="NCBI Taxonomy" id="4628"/>
    <lineage>
        <taxon>Eukaryota</taxon>
        <taxon>Viridiplantae</taxon>
        <taxon>Streptophyta</taxon>
        <taxon>Embryophyta</taxon>
        <taxon>Tracheophyta</taxon>
        <taxon>Spermatophyta</taxon>
        <taxon>Magnoliopsida</taxon>
        <taxon>Liliopsida</taxon>
        <taxon>Zingiberales</taxon>
        <taxon>Cannaceae</taxon>
        <taxon>Canna</taxon>
    </lineage>
</organism>
<feature type="repeat" description="Filamin" evidence="2">
    <location>
        <begin position="371"/>
        <end position="511"/>
    </location>
</feature>
<keyword evidence="4" id="KW-0732">Signal</keyword>
<keyword evidence="3" id="KW-0812">Transmembrane</keyword>
<dbReference type="InterPro" id="IPR017868">
    <property type="entry name" value="Filamin/ABP280_repeat-like"/>
</dbReference>
<dbReference type="SUPFAM" id="SSF81296">
    <property type="entry name" value="E set domains"/>
    <property type="match status" value="2"/>
</dbReference>
<keyword evidence="3" id="KW-0472">Membrane</keyword>
<dbReference type="Pfam" id="PF17963">
    <property type="entry name" value="Big_9"/>
    <property type="match status" value="1"/>
</dbReference>
<evidence type="ECO:0000313" key="7">
    <source>
        <dbReference type="Proteomes" id="UP001327560"/>
    </source>
</evidence>
<sequence length="1070" mass="119570">MNPWFRITPFVLYWFLLGVSLPIPSLGQGSPVRQGDGSKMPLPSIAFGWLDDKSAFQAGDIATIKIKIFDDSYRDKISGSSSELMNFSLTVNGKKGNSSYISGVYQYLEGDPIFWNISFTAIRVGQFPVVITDDHFGIIDSSLHFTVTAGHIYPPACMISRVDFISEFVAGNEVYLLLLLKDAFGNHISSGISEQSVDYFKVSLSYENGSTADLPTVKHNGWNELGYFGVEFVPTIAGSLLFHFYVNNQTLSDSPLPFIVKPGSINITNSQGGWKYRTNMFQVFSKLEMFIYQKDQFGNLVPGFHPFDARVVEKTTNLSIPVADLLFEEVADGTQLLTFVVSKPGEFRLVIYDAKLTENIWKLTYDFSVYIGYCHESNIFANGSGLASAVAGRMSSFTVHLEDLYHNPSPVEEGRLRVEILSENSTSNVLPVIFPLQNLNEDSNVIQMSDGSTMWVPALPANENPTIIGNSTAQTSDFNVTYTPEKSEDYKIWVFCGNIPANDGNPYMMKVSPGLVDSSVSTILRFAPSVKSHIKNEVLVQLLDSYRNPISSQQSKLSFQVLSVNNSSLIKWPFQDNENGSYTGQYMAKDVGAYNICILFEDRHLSPCPLEVHVYEREYFSEVNNDSIFVWEDESLAFDVLSNDYIAGGESSIIEFSIPLHGSLLQYGKLFRYTPYQGFFGNDSFSYTISDVNKNIATAMVFISVLCKPPQFVSLPAGLHAIEDIVSPIIGGFPGFEIVYSDDKKNISLAMRAQSGNAYFSPIPMQLQQTQESFYSVSRGSRGRKELVISGHVETINSALQFVQYLGNENFYGQDIITLHAMNENGIQEAHVSVFVEPVNDPPIINAPKFISLTRKEGKNGMQIFDKQRDVFEFSIMDPDMFKFSGNKSHFVVMFSVEVNDGTLSTTLPADLINVAEQKIWGSNRWQPLQTFVMISNHFVLKGKGIRFRGTIGQCNNAIQHLYYQGTGNDAVLTITVNDMGNYGCSADCLEMISVPLYNEVTVSLVKRRPVNRMEILLLGSAILMEIIMMLLLGGMFLFFICRCINALHRERRDSSIGTAFSHEENIYNQ</sequence>
<dbReference type="InterPro" id="IPR014756">
    <property type="entry name" value="Ig_E-set"/>
</dbReference>
<feature type="domain" description="GEX2 N-terminal Ig-like" evidence="5">
    <location>
        <begin position="43"/>
        <end position="147"/>
    </location>
</feature>
<keyword evidence="7" id="KW-1185">Reference proteome</keyword>
<evidence type="ECO:0000256" key="4">
    <source>
        <dbReference type="SAM" id="SignalP"/>
    </source>
</evidence>
<evidence type="ECO:0000256" key="1">
    <source>
        <dbReference type="ARBA" id="ARBA00022737"/>
    </source>
</evidence>
<dbReference type="GO" id="GO:0051015">
    <property type="term" value="F:actin filament binding"/>
    <property type="evidence" value="ECO:0007669"/>
    <property type="project" value="InterPro"/>
</dbReference>